<dbReference type="AlphaFoldDB" id="A0A6G9H6K8"/>
<evidence type="ECO:0000313" key="2">
    <source>
        <dbReference type="EMBL" id="QIQ06175.1"/>
    </source>
</evidence>
<accession>A0A6G9H6K8</accession>
<name>A0A6G9H6K8_9ACTN</name>
<organism evidence="2 3">
    <name type="scientific">Streptomyces liangshanensis</name>
    <dbReference type="NCBI Taxonomy" id="2717324"/>
    <lineage>
        <taxon>Bacteria</taxon>
        <taxon>Bacillati</taxon>
        <taxon>Actinomycetota</taxon>
        <taxon>Actinomycetes</taxon>
        <taxon>Kitasatosporales</taxon>
        <taxon>Streptomycetaceae</taxon>
        <taxon>Streptomyces</taxon>
    </lineage>
</organism>
<keyword evidence="1" id="KW-1133">Transmembrane helix</keyword>
<dbReference type="Proteomes" id="UP000501179">
    <property type="component" value="Chromosome"/>
</dbReference>
<dbReference type="KEGG" id="slia:HA039_31125"/>
<evidence type="ECO:0000313" key="3">
    <source>
        <dbReference type="Proteomes" id="UP000501179"/>
    </source>
</evidence>
<dbReference type="RefSeq" id="WP_167034999.1">
    <property type="nucleotide sequence ID" value="NZ_CP050177.1"/>
</dbReference>
<gene>
    <name evidence="2" type="ORF">HA039_31125</name>
</gene>
<proteinExistence type="predicted"/>
<feature type="transmembrane region" description="Helical" evidence="1">
    <location>
        <begin position="9"/>
        <end position="27"/>
    </location>
</feature>
<evidence type="ECO:0000256" key="1">
    <source>
        <dbReference type="SAM" id="Phobius"/>
    </source>
</evidence>
<keyword evidence="1" id="KW-0472">Membrane</keyword>
<keyword evidence="1" id="KW-0812">Transmembrane</keyword>
<keyword evidence="3" id="KW-1185">Reference proteome</keyword>
<protein>
    <submittedName>
        <fullName evidence="2">Uncharacterized protein</fullName>
    </submittedName>
</protein>
<sequence>MTLRLWRNVGCFGLLNVALLLFIVLLVATGGPVLLGSCVFALFAVGVFRMARLLRFTLRIRVKDAADVVPDLVTSGERYCLILRPFGSAGHIIVPSGRGRRTLTLSGMTVTSTMEQVVSRSWSDVYAAQAYAVVDPGLALAPGSVVYMRAEHTAWKEPVERLIATAHSIVLILPPHQRIRTSTWWEVRKILELERLERLTVVLPPYDVEGSGHAQAKDELCKLLAVIEDPLCLVHLPDGADPVISAERVDHYANDILPPTTLGVHFFRNESTVFEPRDDGPVVFQYGAGIARRSRILRRKSKVSEYTYRRLLLEAYRSDAQERS</sequence>
<reference evidence="2 3" key="1">
    <citation type="submission" date="2020-03" db="EMBL/GenBank/DDBJ databases">
        <title>A novel species.</title>
        <authorList>
            <person name="Gao J."/>
        </authorList>
    </citation>
    <scope>NUCLEOTIDE SEQUENCE [LARGE SCALE GENOMIC DNA]</scope>
    <source>
        <strain evidence="2 3">QMT-12</strain>
    </source>
</reference>
<dbReference type="EMBL" id="CP050177">
    <property type="protein sequence ID" value="QIQ06175.1"/>
    <property type="molecule type" value="Genomic_DNA"/>
</dbReference>